<dbReference type="SUPFAM" id="SSF50475">
    <property type="entry name" value="FMN-binding split barrel"/>
    <property type="match status" value="1"/>
</dbReference>
<dbReference type="PANTHER" id="PTHR42815:SF2">
    <property type="entry name" value="FAD-BINDING, PUTATIVE (AFU_ORTHOLOGUE AFUA_6G07600)-RELATED"/>
    <property type="match status" value="1"/>
</dbReference>
<dbReference type="InterPro" id="IPR011576">
    <property type="entry name" value="Pyridox_Oxase_N"/>
</dbReference>
<dbReference type="Pfam" id="PF01243">
    <property type="entry name" value="PNPOx_N"/>
    <property type="match status" value="1"/>
</dbReference>
<name>A0ABW3XX73_9ACTN</name>
<reference evidence="3" key="1">
    <citation type="journal article" date="2019" name="Int. J. Syst. Evol. Microbiol.">
        <title>The Global Catalogue of Microorganisms (GCM) 10K type strain sequencing project: providing services to taxonomists for standard genome sequencing and annotation.</title>
        <authorList>
            <consortium name="The Broad Institute Genomics Platform"/>
            <consortium name="The Broad Institute Genome Sequencing Center for Infectious Disease"/>
            <person name="Wu L."/>
            <person name="Ma J."/>
        </authorList>
    </citation>
    <scope>NUCLEOTIDE SEQUENCE [LARGE SCALE GENOMIC DNA]</scope>
    <source>
        <strain evidence="3">CGMCC 4.7020</strain>
    </source>
</reference>
<evidence type="ECO:0000313" key="3">
    <source>
        <dbReference type="Proteomes" id="UP001597058"/>
    </source>
</evidence>
<protein>
    <submittedName>
        <fullName evidence="2">Pyridoxamine 5'-phosphate oxidase family protein</fullName>
    </submittedName>
</protein>
<organism evidence="2 3">
    <name type="scientific">Streptomyces kaempferi</name>
    <dbReference type="NCBI Taxonomy" id="333725"/>
    <lineage>
        <taxon>Bacteria</taxon>
        <taxon>Bacillati</taxon>
        <taxon>Actinomycetota</taxon>
        <taxon>Actinomycetes</taxon>
        <taxon>Kitasatosporales</taxon>
        <taxon>Streptomycetaceae</taxon>
        <taxon>Streptomyces</taxon>
    </lineage>
</organism>
<accession>A0ABW3XX73</accession>
<dbReference type="PANTHER" id="PTHR42815">
    <property type="entry name" value="FAD-BINDING, PUTATIVE (AFU_ORTHOLOGUE AFUA_6G07600)-RELATED"/>
    <property type="match status" value="1"/>
</dbReference>
<gene>
    <name evidence="2" type="ORF">ACFQ5X_49820</name>
</gene>
<dbReference type="InterPro" id="IPR012349">
    <property type="entry name" value="Split_barrel_FMN-bd"/>
</dbReference>
<dbReference type="Proteomes" id="UP001597058">
    <property type="component" value="Unassembled WGS sequence"/>
</dbReference>
<proteinExistence type="predicted"/>
<comment type="caution">
    <text evidence="2">The sequence shown here is derived from an EMBL/GenBank/DDBJ whole genome shotgun (WGS) entry which is preliminary data.</text>
</comment>
<evidence type="ECO:0000259" key="1">
    <source>
        <dbReference type="Pfam" id="PF01243"/>
    </source>
</evidence>
<dbReference type="Gene3D" id="2.30.110.10">
    <property type="entry name" value="Electron Transport, Fmn-binding Protein, Chain A"/>
    <property type="match status" value="1"/>
</dbReference>
<feature type="domain" description="Pyridoxamine 5'-phosphate oxidase N-terminal" evidence="1">
    <location>
        <begin position="170"/>
        <end position="259"/>
    </location>
</feature>
<evidence type="ECO:0000313" key="2">
    <source>
        <dbReference type="EMBL" id="MFD1313747.1"/>
    </source>
</evidence>
<dbReference type="EMBL" id="JBHTMM010000255">
    <property type="protein sequence ID" value="MFD1313747.1"/>
    <property type="molecule type" value="Genomic_DNA"/>
</dbReference>
<dbReference type="RefSeq" id="WP_381331361.1">
    <property type="nucleotide sequence ID" value="NZ_JBHTMM010000255.1"/>
</dbReference>
<keyword evidence="3" id="KW-1185">Reference proteome</keyword>
<sequence>MNRSRSHLVSYHDGELAAQDLAGFRENADRMRPIIGDSLPRGVEGFLADLRFLVVGATSPDGQVWASLLFGEPGFLHVLDARNLSIGARPSDADPLARVLQESALVGTLAIDLANRRRLRINGRMTPNRGGLRLSVDQAYGNCPKYIQRRSLQRTSPARAMRMVSEGSELTAEQRQVIDTADIFFIASTSAAGDADASHRGGNPGFVRSLSADRIQWPDYEGNTMLMTLGNLTANPAAGLVFIDWLLGTTVQLTGTATVDWSARTAAGSRAERTVAFRVTKVIQIDHSENVQGWSAPQYSRFNPPVTPPISDGP</sequence>